<accession>A0A6M3III7</accession>
<dbReference type="EMBL" id="MT141247">
    <property type="protein sequence ID" value="QJA56958.1"/>
    <property type="molecule type" value="Genomic_DNA"/>
</dbReference>
<reference evidence="1" key="1">
    <citation type="submission" date="2020-03" db="EMBL/GenBank/DDBJ databases">
        <title>The deep terrestrial virosphere.</title>
        <authorList>
            <person name="Holmfeldt K."/>
            <person name="Nilsson E."/>
            <person name="Simone D."/>
            <person name="Lopez-Fernandez M."/>
            <person name="Wu X."/>
            <person name="de Brujin I."/>
            <person name="Lundin D."/>
            <person name="Andersson A."/>
            <person name="Bertilsson S."/>
            <person name="Dopson M."/>
        </authorList>
    </citation>
    <scope>NUCLEOTIDE SEQUENCE</scope>
    <source>
        <strain evidence="1">MM415B01761</strain>
    </source>
</reference>
<sequence>MAKTTVQLRRGLSEELGDWFQGTVDSGGAKNWFADSELADKRTPPGPNQWVLFVSGTTSTSDDGKVRLINRFSDEENSHRIFWLEALAGDVVSGIVYEIHSYHPDDLKRALNQARFAIAPYATQELVDKTLTSRRIVKEYTLPSTFSGPPSKIYLGRWAQPDWDENLLTNGDFSDFTGTQPDNWETPAQLVLAEEDETNTAHPFGGGNVVKCTTNSTTDQLKQTLSNPTYYAGQKLYVSIAVYSETAARLKAFIYDGSTTTKSTNFHAGGGWEVMTTTAVMPAAPSEVSCGVDDLGGTIFTFYCKKAVLVATGEEPSGGRALLLGWRMFKDMIYFPFPLEDNRPMILEGEGYMSAVSAETDTMEISDPQTYLLYAYAGRWLAQNRYLRRPSGSTKAIEDLAYWDDLIRRRIKLFSKGVTARYRKAPLWRP</sequence>
<name>A0A6M3III7_9ZZZZ</name>
<organism evidence="1">
    <name type="scientific">viral metagenome</name>
    <dbReference type="NCBI Taxonomy" id="1070528"/>
    <lineage>
        <taxon>unclassified sequences</taxon>
        <taxon>metagenomes</taxon>
        <taxon>organismal metagenomes</taxon>
    </lineage>
</organism>
<evidence type="ECO:0000313" key="1">
    <source>
        <dbReference type="EMBL" id="QJA56958.1"/>
    </source>
</evidence>
<proteinExistence type="predicted"/>
<protein>
    <submittedName>
        <fullName evidence="1">Uncharacterized protein</fullName>
    </submittedName>
</protein>
<dbReference type="AlphaFoldDB" id="A0A6M3III7"/>
<gene>
    <name evidence="1" type="ORF">MM415B01761_0002</name>
</gene>
<dbReference type="Gene3D" id="2.60.120.260">
    <property type="entry name" value="Galactose-binding domain-like"/>
    <property type="match status" value="1"/>
</dbReference>